<evidence type="ECO:0000256" key="4">
    <source>
        <dbReference type="ARBA" id="ARBA00022692"/>
    </source>
</evidence>
<reference evidence="8 9" key="1">
    <citation type="journal article" date="2005" name="PLoS Biol.">
        <title>The genomes of Oryza sativa: a history of duplications.</title>
        <authorList>
            <person name="Yu J."/>
            <person name="Wang J."/>
            <person name="Lin W."/>
            <person name="Li S."/>
            <person name="Li H."/>
            <person name="Zhou J."/>
            <person name="Ni P."/>
            <person name="Dong W."/>
            <person name="Hu S."/>
            <person name="Zeng C."/>
            <person name="Zhang J."/>
            <person name="Zhang Y."/>
            <person name="Li R."/>
            <person name="Xu Z."/>
            <person name="Li S."/>
            <person name="Li X."/>
            <person name="Zheng H."/>
            <person name="Cong L."/>
            <person name="Lin L."/>
            <person name="Yin J."/>
            <person name="Geng J."/>
            <person name="Li G."/>
            <person name="Shi J."/>
            <person name="Liu J."/>
            <person name="Lv H."/>
            <person name="Li J."/>
            <person name="Wang J."/>
            <person name="Deng Y."/>
            <person name="Ran L."/>
            <person name="Shi X."/>
            <person name="Wang X."/>
            <person name="Wu Q."/>
            <person name="Li C."/>
            <person name="Ren X."/>
            <person name="Wang J."/>
            <person name="Wang X."/>
            <person name="Li D."/>
            <person name="Liu D."/>
            <person name="Zhang X."/>
            <person name="Ji Z."/>
            <person name="Zhao W."/>
            <person name="Sun Y."/>
            <person name="Zhang Z."/>
            <person name="Bao J."/>
            <person name="Han Y."/>
            <person name="Dong L."/>
            <person name="Ji J."/>
            <person name="Chen P."/>
            <person name="Wu S."/>
            <person name="Liu J."/>
            <person name="Xiao Y."/>
            <person name="Bu D."/>
            <person name="Tan J."/>
            <person name="Yang L."/>
            <person name="Ye C."/>
            <person name="Zhang J."/>
            <person name="Xu J."/>
            <person name="Zhou Y."/>
            <person name="Yu Y."/>
            <person name="Zhang B."/>
            <person name="Zhuang S."/>
            <person name="Wei H."/>
            <person name="Liu B."/>
            <person name="Lei M."/>
            <person name="Yu H."/>
            <person name="Li Y."/>
            <person name="Xu H."/>
            <person name="Wei S."/>
            <person name="He X."/>
            <person name="Fang L."/>
            <person name="Zhang Z."/>
            <person name="Zhang Y."/>
            <person name="Huang X."/>
            <person name="Su Z."/>
            <person name="Tong W."/>
            <person name="Li J."/>
            <person name="Tong Z."/>
            <person name="Li S."/>
            <person name="Ye J."/>
            <person name="Wang L."/>
            <person name="Fang L."/>
            <person name="Lei T."/>
            <person name="Chen C."/>
            <person name="Chen H."/>
            <person name="Xu Z."/>
            <person name="Li H."/>
            <person name="Huang H."/>
            <person name="Zhang F."/>
            <person name="Xu H."/>
            <person name="Li N."/>
            <person name="Zhao C."/>
            <person name="Li S."/>
            <person name="Dong L."/>
            <person name="Huang Y."/>
            <person name="Li L."/>
            <person name="Xi Y."/>
            <person name="Qi Q."/>
            <person name="Li W."/>
            <person name="Zhang B."/>
            <person name="Hu W."/>
            <person name="Zhang Y."/>
            <person name="Tian X."/>
            <person name="Jiao Y."/>
            <person name="Liang X."/>
            <person name="Jin J."/>
            <person name="Gao L."/>
            <person name="Zheng W."/>
            <person name="Hao B."/>
            <person name="Liu S."/>
            <person name="Wang W."/>
            <person name="Yuan L."/>
            <person name="Cao M."/>
            <person name="McDermott J."/>
            <person name="Samudrala R."/>
            <person name="Wang J."/>
            <person name="Wong G.K."/>
            <person name="Yang H."/>
        </authorList>
    </citation>
    <scope>NUCLEOTIDE SEQUENCE [LARGE SCALE GENOMIC DNA]</scope>
    <source>
        <strain evidence="9">cv. 93-11</strain>
    </source>
</reference>
<dbReference type="GO" id="GO:0005886">
    <property type="term" value="C:plasma membrane"/>
    <property type="evidence" value="ECO:0007669"/>
    <property type="project" value="TreeGrafter"/>
</dbReference>
<feature type="transmembrane region" description="Helical" evidence="7">
    <location>
        <begin position="64"/>
        <end position="82"/>
    </location>
</feature>
<feature type="transmembrane region" description="Helical" evidence="7">
    <location>
        <begin position="877"/>
        <end position="896"/>
    </location>
</feature>
<dbReference type="PANTHER" id="PTHR10332">
    <property type="entry name" value="EQUILIBRATIVE NUCLEOSIDE TRANSPORTER"/>
    <property type="match status" value="1"/>
</dbReference>
<evidence type="ECO:0000256" key="2">
    <source>
        <dbReference type="ARBA" id="ARBA00007965"/>
    </source>
</evidence>
<keyword evidence="3" id="KW-0813">Transport</keyword>
<accession>B8B7I9</accession>
<keyword evidence="6 7" id="KW-0472">Membrane</keyword>
<feature type="transmembrane region" description="Helical" evidence="7">
    <location>
        <begin position="338"/>
        <end position="357"/>
    </location>
</feature>
<feature type="transmembrane region" description="Helical" evidence="7">
    <location>
        <begin position="119"/>
        <end position="138"/>
    </location>
</feature>
<comment type="similarity">
    <text evidence="2">Belongs to the SLC29A/ENT transporter (TC 2.A.57) family.</text>
</comment>
<name>B8B7I9_ORYSI</name>
<dbReference type="Gramene" id="BGIOSGA024102-TA">
    <property type="protein sequence ID" value="BGIOSGA024102-PA"/>
    <property type="gene ID" value="BGIOSGA024102"/>
</dbReference>
<feature type="transmembrane region" description="Helical" evidence="7">
    <location>
        <begin position="193"/>
        <end position="214"/>
    </location>
</feature>
<evidence type="ECO:0000256" key="3">
    <source>
        <dbReference type="ARBA" id="ARBA00022448"/>
    </source>
</evidence>
<feature type="transmembrane region" description="Helical" evidence="7">
    <location>
        <begin position="26"/>
        <end position="44"/>
    </location>
</feature>
<evidence type="ECO:0000256" key="5">
    <source>
        <dbReference type="ARBA" id="ARBA00022989"/>
    </source>
</evidence>
<evidence type="ECO:0000313" key="8">
    <source>
        <dbReference type="EMBL" id="EEC82261.1"/>
    </source>
</evidence>
<evidence type="ECO:0000256" key="7">
    <source>
        <dbReference type="SAM" id="Phobius"/>
    </source>
</evidence>
<evidence type="ECO:0000256" key="1">
    <source>
        <dbReference type="ARBA" id="ARBA00004141"/>
    </source>
</evidence>
<dbReference type="PANTHER" id="PTHR10332:SF63">
    <property type="entry name" value="EQUILIBRATIVE NUCLEOTIDE TRANSPORTER 3"/>
    <property type="match status" value="1"/>
</dbReference>
<protein>
    <submittedName>
        <fullName evidence="8">Uncharacterized protein</fullName>
    </submittedName>
</protein>
<keyword evidence="4 7" id="KW-0812">Transmembrane</keyword>
<sequence length="966" mass="106246">MGDQSELITGCDEDDHGLAKTKGKNWGIFICWLLGNGCLFGFNGMVTIEDYYVYLFPNYHPTRMITLVYQPFVLTTTALFAYHEAKINTRMRNLAGYMLFFLSSFGVIVLDVASSGRGGIAPFVGLCLIATAFGVADGHVQGGMTGDLSLMCPEFNQSFFAGIAASGAITSALRFLTKAIFENSRDGLRKGAMMFSSIACFFELLCVILYAFVFPKLPIVKFYRTKAASEGSLTVTADLAAGGIKSQPENPLDEEDQAFAERLSNRQLLNQNMDYALDVFMIYVLTLSIFPGFLAEDTGTHSLGSWYALVLIATFNVSDLIGRYMPLIEQIKLTSRKWLLIAVVARFLFVPAFYFTVKYCDEGWVIMLTSFLGLSNGHLTVCVITEAPRGYKGPEQNALGNMLVFFLLAGIFCGVVLDWMWLIGKGWIEEHGRGVTWKLPSLLPLLSLVFRLGHVGEVNTDGSSLFTAIDRATATKPRARNLRHRIVHRFVDVYSATHAPNRDTIGAAVRHLYALDLKVSWGVNVAHELKLLAPKSHCHDLDAAINGIVDLDIQRNNNLFRAVAIRVVVCARTQCPSVNLAMNSLVALRGKCWGIFICWLLGNGCLFGFNSMLTIEDYYTSLFPNYHPTRVVTLTYQPFVLGTTAIFTYHEAKVNTRLRNLAGYTLFFLSSFAAIVLDVATSGRGGIAPFVGVCIIAAAFGVADGHVQGGMTGDLSLMCPEFIQSFFAGLAASGMITSALRLITKAAFENSRDGLRKGAMLFSSISCFFELLCVLLYAFIFPKLPIVKFYRSKAASEGSLTVAADLAAGGIQNRANPLLKTLDHTAWALGTVLTFVLDFGSIIDRYALVLIASYNVWDLIGRYIPLIEQVKLRSRKVILIAVVSRFLLIPAFYYTAKYSDQGWMIMLTSFLGLSNGYLTVCILTEAPKGYKGPEQNALGNLLVLSLLGGIFCGAILDWLWLIGKGW</sequence>
<feature type="transmembrane region" description="Helical" evidence="7">
    <location>
        <begin position="275"/>
        <end position="294"/>
    </location>
</feature>
<dbReference type="OMA" id="LDHTAWA"/>
<feature type="transmembrane region" description="Helical" evidence="7">
    <location>
        <begin position="592"/>
        <end position="615"/>
    </location>
</feature>
<feature type="transmembrane region" description="Helical" evidence="7">
    <location>
        <begin position="687"/>
        <end position="703"/>
    </location>
</feature>
<dbReference type="AlphaFoldDB" id="B8B7I9"/>
<evidence type="ECO:0000256" key="6">
    <source>
        <dbReference type="ARBA" id="ARBA00023136"/>
    </source>
</evidence>
<feature type="transmembrane region" description="Helical" evidence="7">
    <location>
        <begin position="94"/>
        <end position="113"/>
    </location>
</feature>
<feature type="transmembrane region" description="Helical" evidence="7">
    <location>
        <begin position="759"/>
        <end position="780"/>
    </location>
</feature>
<proteinExistence type="inferred from homology"/>
<feature type="transmembrane region" description="Helical" evidence="7">
    <location>
        <begin position="902"/>
        <end position="926"/>
    </location>
</feature>
<keyword evidence="9" id="KW-1185">Reference proteome</keyword>
<gene>
    <name evidence="8" type="ORF">OsI_26456</name>
</gene>
<feature type="transmembrane region" description="Helical" evidence="7">
    <location>
        <begin position="661"/>
        <end position="680"/>
    </location>
</feature>
<feature type="transmembrane region" description="Helical" evidence="7">
    <location>
        <begin position="938"/>
        <end position="961"/>
    </location>
</feature>
<feature type="transmembrane region" description="Helical" evidence="7">
    <location>
        <begin position="306"/>
        <end position="326"/>
    </location>
</feature>
<organism evidence="8 9">
    <name type="scientific">Oryza sativa subsp. indica</name>
    <name type="common">Rice</name>
    <dbReference type="NCBI Taxonomy" id="39946"/>
    <lineage>
        <taxon>Eukaryota</taxon>
        <taxon>Viridiplantae</taxon>
        <taxon>Streptophyta</taxon>
        <taxon>Embryophyta</taxon>
        <taxon>Tracheophyta</taxon>
        <taxon>Spermatophyta</taxon>
        <taxon>Magnoliopsida</taxon>
        <taxon>Liliopsida</taxon>
        <taxon>Poales</taxon>
        <taxon>Poaceae</taxon>
        <taxon>BOP clade</taxon>
        <taxon>Oryzoideae</taxon>
        <taxon>Oryzeae</taxon>
        <taxon>Oryzinae</taxon>
        <taxon>Oryza</taxon>
        <taxon>Oryza sativa</taxon>
    </lineage>
</organism>
<dbReference type="InterPro" id="IPR002259">
    <property type="entry name" value="Eqnu_transpt"/>
</dbReference>
<evidence type="ECO:0000313" key="9">
    <source>
        <dbReference type="Proteomes" id="UP000007015"/>
    </source>
</evidence>
<dbReference type="EMBL" id="CM000132">
    <property type="protein sequence ID" value="EEC82261.1"/>
    <property type="molecule type" value="Genomic_DNA"/>
</dbReference>
<dbReference type="Pfam" id="PF01733">
    <property type="entry name" value="Nucleoside_tran"/>
    <property type="match status" value="3"/>
</dbReference>
<dbReference type="HOGENOM" id="CLU_010464_0_0_1"/>
<comment type="subcellular location">
    <subcellularLocation>
        <location evidence="1">Membrane</location>
        <topology evidence="1">Multi-pass membrane protein</topology>
    </subcellularLocation>
</comment>
<dbReference type="GO" id="GO:0005337">
    <property type="term" value="F:nucleoside transmembrane transporter activity"/>
    <property type="evidence" value="ECO:0007669"/>
    <property type="project" value="InterPro"/>
</dbReference>
<feature type="transmembrane region" description="Helical" evidence="7">
    <location>
        <begin position="723"/>
        <end position="743"/>
    </location>
</feature>
<feature type="transmembrane region" description="Helical" evidence="7">
    <location>
        <begin position="399"/>
        <end position="423"/>
    </location>
</feature>
<keyword evidence="5 7" id="KW-1133">Transmembrane helix</keyword>
<feature type="transmembrane region" description="Helical" evidence="7">
    <location>
        <begin position="159"/>
        <end position="181"/>
    </location>
</feature>
<dbReference type="Proteomes" id="UP000007015">
    <property type="component" value="Chromosome 7"/>
</dbReference>